<dbReference type="RefSeq" id="WP_330513098.1">
    <property type="nucleotide sequence ID" value="NZ_JAZEIH010000018.1"/>
</dbReference>
<feature type="transmembrane region" description="Helical" evidence="1">
    <location>
        <begin position="66"/>
        <end position="83"/>
    </location>
</feature>
<accession>A0ABU7N5Q3</accession>
<dbReference type="Pfam" id="PF05656">
    <property type="entry name" value="DUF805"/>
    <property type="match status" value="1"/>
</dbReference>
<evidence type="ECO:0000256" key="1">
    <source>
        <dbReference type="SAM" id="Phobius"/>
    </source>
</evidence>
<keyword evidence="1" id="KW-1133">Transmembrane helix</keyword>
<dbReference type="InterPro" id="IPR008523">
    <property type="entry name" value="DUF805"/>
</dbReference>
<protein>
    <submittedName>
        <fullName evidence="2">DUF805 domain-containing protein</fullName>
    </submittedName>
</protein>
<reference evidence="2 3" key="1">
    <citation type="submission" date="2024-01" db="EMBL/GenBank/DDBJ databases">
        <title>Characterization of Pseudomonas viridiflava in Georgia, USA.</title>
        <authorList>
            <person name="Zhao M."/>
            <person name="Dutta B."/>
        </authorList>
    </citation>
    <scope>NUCLEOTIDE SEQUENCE [LARGE SCALE GENOMIC DNA]</scope>
    <source>
        <strain evidence="2 3">21GA0539</strain>
    </source>
</reference>
<name>A0ABU7N5Q3_PSEVI</name>
<proteinExistence type="predicted"/>
<dbReference type="PANTHER" id="PTHR34980:SF2">
    <property type="entry name" value="INNER MEMBRANE PROTEIN YHAH-RELATED"/>
    <property type="match status" value="1"/>
</dbReference>
<dbReference type="EMBL" id="JAZEIP010000011">
    <property type="protein sequence ID" value="MEE4040265.1"/>
    <property type="molecule type" value="Genomic_DNA"/>
</dbReference>
<gene>
    <name evidence="2" type="ORF">V2I87_09195</name>
</gene>
<evidence type="ECO:0000313" key="3">
    <source>
        <dbReference type="Proteomes" id="UP001343600"/>
    </source>
</evidence>
<feature type="transmembrane region" description="Helical" evidence="1">
    <location>
        <begin position="89"/>
        <end position="108"/>
    </location>
</feature>
<organism evidence="2 3">
    <name type="scientific">Pseudomonas viridiflava</name>
    <name type="common">Phytomonas viridiflava</name>
    <dbReference type="NCBI Taxonomy" id="33069"/>
    <lineage>
        <taxon>Bacteria</taxon>
        <taxon>Pseudomonadati</taxon>
        <taxon>Pseudomonadota</taxon>
        <taxon>Gammaproteobacteria</taxon>
        <taxon>Pseudomonadales</taxon>
        <taxon>Pseudomonadaceae</taxon>
        <taxon>Pseudomonas</taxon>
    </lineage>
</organism>
<evidence type="ECO:0000313" key="2">
    <source>
        <dbReference type="EMBL" id="MEE4040265.1"/>
    </source>
</evidence>
<keyword evidence="1" id="KW-0812">Transmembrane</keyword>
<sequence>MTWRFCHNCAKELTEKGDTCPHCNASRDIIWTPGAVSSNAPESPFWYFEVLKKYAVFDGRARRKEFWMFNLTSLLIALTLGVIEGLLNIDGVISTLYSIAVFLPGLAVGIRRLHDTDRSGWWMLVPIVPIIFSCLEGHRDANRFSPSPK</sequence>
<keyword evidence="1" id="KW-0472">Membrane</keyword>
<keyword evidence="3" id="KW-1185">Reference proteome</keyword>
<comment type="caution">
    <text evidence="2">The sequence shown here is derived from an EMBL/GenBank/DDBJ whole genome shotgun (WGS) entry which is preliminary data.</text>
</comment>
<dbReference type="PANTHER" id="PTHR34980">
    <property type="entry name" value="INNER MEMBRANE PROTEIN-RELATED-RELATED"/>
    <property type="match status" value="1"/>
</dbReference>
<dbReference type="Proteomes" id="UP001343600">
    <property type="component" value="Unassembled WGS sequence"/>
</dbReference>